<reference evidence="1 2" key="1">
    <citation type="submission" date="2023-02" db="EMBL/GenBank/DDBJ databases">
        <title>Entomopathogenic bacteria.</title>
        <authorList>
            <person name="Machado R.A."/>
        </authorList>
    </citation>
    <scope>NUCLEOTIDE SEQUENCE [LARGE SCALE GENOMIC DNA]</scope>
    <source>
        <strain evidence="1 2">XENO-2</strain>
    </source>
</reference>
<evidence type="ECO:0000313" key="1">
    <source>
        <dbReference type="EMBL" id="MDC9598946.1"/>
    </source>
</evidence>
<accession>A0ABT5LWX0</accession>
<dbReference type="Proteomes" id="UP001220225">
    <property type="component" value="Unassembled WGS sequence"/>
</dbReference>
<dbReference type="RefSeq" id="WP_273577631.1">
    <property type="nucleotide sequence ID" value="NZ_JAQRFN010000056.1"/>
</dbReference>
<comment type="caution">
    <text evidence="1">The sequence shown here is derived from an EMBL/GenBank/DDBJ whole genome shotgun (WGS) entry which is preliminary data.</text>
</comment>
<proteinExistence type="predicted"/>
<evidence type="ECO:0000313" key="2">
    <source>
        <dbReference type="Proteomes" id="UP001220225"/>
    </source>
</evidence>
<name>A0ABT5LWX0_9GAMM</name>
<gene>
    <name evidence="1" type="ORF">PSI14_19455</name>
</gene>
<dbReference type="EMBL" id="JAQRFN010000056">
    <property type="protein sequence ID" value="MDC9598946.1"/>
    <property type="molecule type" value="Genomic_DNA"/>
</dbReference>
<protein>
    <submittedName>
        <fullName evidence="1">Uncharacterized protein</fullName>
    </submittedName>
</protein>
<organism evidence="1 2">
    <name type="scientific">Xenorhabdus anantnagensis</name>
    <dbReference type="NCBI Taxonomy" id="3025875"/>
    <lineage>
        <taxon>Bacteria</taxon>
        <taxon>Pseudomonadati</taxon>
        <taxon>Pseudomonadota</taxon>
        <taxon>Gammaproteobacteria</taxon>
        <taxon>Enterobacterales</taxon>
        <taxon>Morganellaceae</taxon>
        <taxon>Xenorhabdus</taxon>
    </lineage>
</organism>
<keyword evidence="2" id="KW-1185">Reference proteome</keyword>
<sequence length="87" mass="10054">MRHFDCNPCGAQDEQQERKLEAAAYQDATDEYLDRRANNRLGKLPDNTLSDEVNSLLEMAGDKRSELMNGYHTWLFDVCRAAEEQMI</sequence>